<dbReference type="PANTHER" id="PTHR30330:SF3">
    <property type="entry name" value="TRANSCRIPTIONAL REGULATOR, LRP FAMILY"/>
    <property type="match status" value="1"/>
</dbReference>
<keyword evidence="8 9" id="KW-0472">Membrane</keyword>
<dbReference type="AlphaFoldDB" id="A0A644X569"/>
<comment type="subcellular location">
    <subcellularLocation>
        <location evidence="1">Cell membrane</location>
        <topology evidence="1">Multi-pass membrane protein</topology>
    </subcellularLocation>
</comment>
<feature type="transmembrane region" description="Helical" evidence="9">
    <location>
        <begin position="20"/>
        <end position="44"/>
    </location>
</feature>
<evidence type="ECO:0000313" key="10">
    <source>
        <dbReference type="EMBL" id="MPM11306.1"/>
    </source>
</evidence>
<dbReference type="EMBL" id="VSSQ01001813">
    <property type="protein sequence ID" value="MPM11306.1"/>
    <property type="molecule type" value="Genomic_DNA"/>
</dbReference>
<feature type="transmembrane region" description="Helical" evidence="9">
    <location>
        <begin position="212"/>
        <end position="231"/>
    </location>
</feature>
<feature type="transmembrane region" description="Helical" evidence="9">
    <location>
        <begin position="349"/>
        <end position="375"/>
    </location>
</feature>
<dbReference type="Pfam" id="PF01235">
    <property type="entry name" value="Na_Ala_symp"/>
    <property type="match status" value="1"/>
</dbReference>
<feature type="transmembrane region" description="Helical" evidence="9">
    <location>
        <begin position="147"/>
        <end position="169"/>
    </location>
</feature>
<protein>
    <submittedName>
        <fullName evidence="10">Amino-acid carrier protein AlsT</fullName>
    </submittedName>
</protein>
<gene>
    <name evidence="10" type="primary">alsT_12</name>
    <name evidence="10" type="ORF">SDC9_57648</name>
</gene>
<comment type="caution">
    <text evidence="10">The sequence shown here is derived from an EMBL/GenBank/DDBJ whole genome shotgun (WGS) entry which is preliminary data.</text>
</comment>
<evidence type="ECO:0000256" key="8">
    <source>
        <dbReference type="ARBA" id="ARBA00023136"/>
    </source>
</evidence>
<evidence type="ECO:0000256" key="2">
    <source>
        <dbReference type="ARBA" id="ARBA00009261"/>
    </source>
</evidence>
<dbReference type="GO" id="GO:0005886">
    <property type="term" value="C:plasma membrane"/>
    <property type="evidence" value="ECO:0007669"/>
    <property type="project" value="UniProtKB-SubCell"/>
</dbReference>
<dbReference type="FunFam" id="1.20.1740.10:FF:000004">
    <property type="entry name" value="Sodium:alanine symporter family protein"/>
    <property type="match status" value="1"/>
</dbReference>
<evidence type="ECO:0000256" key="9">
    <source>
        <dbReference type="SAM" id="Phobius"/>
    </source>
</evidence>
<evidence type="ECO:0000256" key="7">
    <source>
        <dbReference type="ARBA" id="ARBA00022989"/>
    </source>
</evidence>
<feature type="transmembrane region" description="Helical" evidence="9">
    <location>
        <begin position="387"/>
        <end position="410"/>
    </location>
</feature>
<dbReference type="GO" id="GO:0005283">
    <property type="term" value="F:amino acid:sodium symporter activity"/>
    <property type="evidence" value="ECO:0007669"/>
    <property type="project" value="InterPro"/>
</dbReference>
<keyword evidence="5 9" id="KW-0812">Transmembrane</keyword>
<dbReference type="PANTHER" id="PTHR30330">
    <property type="entry name" value="AGSS FAMILY TRANSPORTER, SODIUM-ALANINE"/>
    <property type="match status" value="1"/>
</dbReference>
<evidence type="ECO:0000256" key="6">
    <source>
        <dbReference type="ARBA" id="ARBA00022847"/>
    </source>
</evidence>
<keyword evidence="4" id="KW-1003">Cell membrane</keyword>
<keyword evidence="3" id="KW-0813">Transport</keyword>
<organism evidence="10">
    <name type="scientific">bioreactor metagenome</name>
    <dbReference type="NCBI Taxonomy" id="1076179"/>
    <lineage>
        <taxon>unclassified sequences</taxon>
        <taxon>metagenomes</taxon>
        <taxon>ecological metagenomes</taxon>
    </lineage>
</organism>
<sequence>MQEVMRINGIVNGIVWGPWMLALLVGTGVYLTIILGVPQLRYFFLMFKEVFGNLGKKKEGEGTISSFAALSTALASTVGTGNIAGVATALHLGGPGALFWMLVSAVFGMTTKMAEVTLAVRYREKDETGSWRGGTMYILDKGTGQKWLAWLFAFFGFFASFGIGCAVQANSTAEGFSLGFGIPSLYTGIAVAVLTALVIIGGLKRISEVTTYLVPFMAIFYIVGAVLVVTTHSDQIIPAFSSAVKYAISDPMAMPGAIAGWAVKVAITKGIARGVFSNEAGLGSAPMVHATAVVDHPVRQGMYGLFEVFTDTIVICTLTALAILTSGVLTAKADLSGAQLSLSAFETVLGGTGTMILSVGLALFAFSTILGWYWYSETCGTYIFGQWIIPVLKVLWVALIVVGAAGGVFLGDAAGFLSNLWDLSDTLNGLMAAPNLVALLLLSGELRRLVKDFDEKRRSGELKV</sequence>
<feature type="transmembrane region" description="Helical" evidence="9">
    <location>
        <begin position="175"/>
        <end position="200"/>
    </location>
</feature>
<feature type="transmembrane region" description="Helical" evidence="9">
    <location>
        <begin position="308"/>
        <end position="329"/>
    </location>
</feature>
<dbReference type="InterPro" id="IPR001463">
    <property type="entry name" value="Na/Ala_symport"/>
</dbReference>
<feature type="transmembrane region" description="Helical" evidence="9">
    <location>
        <begin position="430"/>
        <end position="450"/>
    </location>
</feature>
<feature type="transmembrane region" description="Helical" evidence="9">
    <location>
        <begin position="243"/>
        <end position="263"/>
    </location>
</feature>
<keyword evidence="7 9" id="KW-1133">Transmembrane helix</keyword>
<keyword evidence="6" id="KW-0769">Symport</keyword>
<comment type="similarity">
    <text evidence="2">Belongs to the alanine or glycine:cation symporter (AGCS) (TC 2.A.25) family.</text>
</comment>
<proteinExistence type="inferred from homology"/>
<accession>A0A644X569</accession>
<dbReference type="Gene3D" id="1.20.1740.10">
    <property type="entry name" value="Amino acid/polyamine transporter I"/>
    <property type="match status" value="1"/>
</dbReference>
<reference evidence="10" key="1">
    <citation type="submission" date="2019-08" db="EMBL/GenBank/DDBJ databases">
        <authorList>
            <person name="Kucharzyk K."/>
            <person name="Murdoch R.W."/>
            <person name="Higgins S."/>
            <person name="Loffler F."/>
        </authorList>
    </citation>
    <scope>NUCLEOTIDE SEQUENCE</scope>
</reference>
<evidence type="ECO:0000256" key="5">
    <source>
        <dbReference type="ARBA" id="ARBA00022692"/>
    </source>
</evidence>
<dbReference type="NCBIfam" id="TIGR00835">
    <property type="entry name" value="agcS"/>
    <property type="match status" value="1"/>
</dbReference>
<evidence type="ECO:0000256" key="1">
    <source>
        <dbReference type="ARBA" id="ARBA00004651"/>
    </source>
</evidence>
<name>A0A644X569_9ZZZZ</name>
<evidence type="ECO:0000256" key="3">
    <source>
        <dbReference type="ARBA" id="ARBA00022448"/>
    </source>
</evidence>
<evidence type="ECO:0000256" key="4">
    <source>
        <dbReference type="ARBA" id="ARBA00022475"/>
    </source>
</evidence>
<dbReference type="PRINTS" id="PR00175">
    <property type="entry name" value="NAALASMPORT"/>
</dbReference>